<evidence type="ECO:0000313" key="3">
    <source>
        <dbReference type="EMBL" id="CAD8151073.1"/>
    </source>
</evidence>
<protein>
    <submittedName>
        <fullName evidence="3">Uncharacterized protein</fullName>
    </submittedName>
</protein>
<keyword evidence="4" id="KW-1185">Reference proteome</keyword>
<reference evidence="3" key="1">
    <citation type="submission" date="2021-01" db="EMBL/GenBank/DDBJ databases">
        <authorList>
            <consortium name="Genoscope - CEA"/>
            <person name="William W."/>
        </authorList>
    </citation>
    <scope>NUCLEOTIDE SEQUENCE</scope>
</reference>
<dbReference type="EMBL" id="CAJJDO010000021">
    <property type="protein sequence ID" value="CAD8151073.1"/>
    <property type="molecule type" value="Genomic_DNA"/>
</dbReference>
<sequence>MSLSQLSSKPGINYAKLRHKKSPNDQQSFGLNDDFFKDSLQKIQSLKQRRKPSVDLKHQRAKSTLENKQHSYRFNKPINDKDEQQDGEKLFDQFFKLNNSKSDSEFIKDSMKDSMQRDTNNKNQDQLDFLKFVENAIEYHKQSEVRFFRPSTNNKNSHLEQKLKEATLSNRLLANQLNQYKQKEIDLKHKLKLMQKEFSIQYSRLIQQNAWLEELLAKQKIDNQNSLLAVKKAVEMLQTRCNCQKGIQLCDKILRDVKNQEKIRQQYEWEQESQNIQSSSEFTNSNEDEQTNELNFQLFEKNRKKSISKVQHNSIQSTEDQQEQLVHSYIQGTSKNLREYTKDLFQKKRHLQEPYYIEEENTINSS</sequence>
<accession>A0A8S1TH53</accession>
<organism evidence="3 4">
    <name type="scientific">Paramecium pentaurelia</name>
    <dbReference type="NCBI Taxonomy" id="43138"/>
    <lineage>
        <taxon>Eukaryota</taxon>
        <taxon>Sar</taxon>
        <taxon>Alveolata</taxon>
        <taxon>Ciliophora</taxon>
        <taxon>Intramacronucleata</taxon>
        <taxon>Oligohymenophorea</taxon>
        <taxon>Peniculida</taxon>
        <taxon>Parameciidae</taxon>
        <taxon>Paramecium</taxon>
    </lineage>
</organism>
<proteinExistence type="predicted"/>
<feature type="compositionally biased region" description="Polar residues" evidence="2">
    <location>
        <begin position="1"/>
        <end position="10"/>
    </location>
</feature>
<evidence type="ECO:0000256" key="1">
    <source>
        <dbReference type="SAM" id="Coils"/>
    </source>
</evidence>
<dbReference type="AlphaFoldDB" id="A0A8S1TH53"/>
<dbReference type="Proteomes" id="UP000689195">
    <property type="component" value="Unassembled WGS sequence"/>
</dbReference>
<feature type="region of interest" description="Disordered" evidence="2">
    <location>
        <begin position="1"/>
        <end position="31"/>
    </location>
</feature>
<feature type="compositionally biased region" description="Basic and acidic residues" evidence="2">
    <location>
        <begin position="52"/>
        <end position="68"/>
    </location>
</feature>
<comment type="caution">
    <text evidence="3">The sequence shown here is derived from an EMBL/GenBank/DDBJ whole genome shotgun (WGS) entry which is preliminary data.</text>
</comment>
<keyword evidence="1" id="KW-0175">Coiled coil</keyword>
<evidence type="ECO:0000256" key="2">
    <source>
        <dbReference type="SAM" id="MobiDB-lite"/>
    </source>
</evidence>
<feature type="region of interest" description="Disordered" evidence="2">
    <location>
        <begin position="46"/>
        <end position="68"/>
    </location>
</feature>
<evidence type="ECO:0000313" key="4">
    <source>
        <dbReference type="Proteomes" id="UP000689195"/>
    </source>
</evidence>
<dbReference type="OrthoDB" id="302700at2759"/>
<gene>
    <name evidence="3" type="ORF">PPENT_87.1.T0210158</name>
</gene>
<name>A0A8S1TH53_9CILI</name>
<feature type="coiled-coil region" evidence="1">
    <location>
        <begin position="156"/>
        <end position="197"/>
    </location>
</feature>